<dbReference type="Proteomes" id="UP001233999">
    <property type="component" value="Unassembled WGS sequence"/>
</dbReference>
<feature type="binding site" evidence="7">
    <location>
        <position position="230"/>
    </location>
    <ligand>
        <name>Zn(2+)</name>
        <dbReference type="ChEBI" id="CHEBI:29105"/>
        <label>1</label>
    </ligand>
</feature>
<gene>
    <name evidence="9" type="ORF">L9F63_001550</name>
</gene>
<protein>
    <recommendedName>
        <fullName evidence="3">3',5'-cyclic-GMP phosphodiesterase</fullName>
        <ecNumber evidence="3">3.1.4.35</ecNumber>
    </recommendedName>
</protein>
<evidence type="ECO:0000256" key="4">
    <source>
        <dbReference type="ARBA" id="ARBA00022723"/>
    </source>
</evidence>
<dbReference type="Gene3D" id="3.30.450.40">
    <property type="match status" value="1"/>
</dbReference>
<dbReference type="PANTHER" id="PTHR11347">
    <property type="entry name" value="CYCLIC NUCLEOTIDE PHOSPHODIESTERASE"/>
    <property type="match status" value="1"/>
</dbReference>
<reference evidence="9" key="1">
    <citation type="journal article" date="2023" name="IScience">
        <title>Live-bearing cockroach genome reveals convergent evolutionary mechanisms linked to viviparity in insects and beyond.</title>
        <authorList>
            <person name="Fouks B."/>
            <person name="Harrison M.C."/>
            <person name="Mikhailova A.A."/>
            <person name="Marchal E."/>
            <person name="English S."/>
            <person name="Carruthers M."/>
            <person name="Jennings E.C."/>
            <person name="Chiamaka E.L."/>
            <person name="Frigard R.A."/>
            <person name="Pippel M."/>
            <person name="Attardo G.M."/>
            <person name="Benoit J.B."/>
            <person name="Bornberg-Bauer E."/>
            <person name="Tobe S.S."/>
        </authorList>
    </citation>
    <scope>NUCLEOTIDE SEQUENCE</scope>
    <source>
        <strain evidence="9">Stay&amp;Tobe</strain>
    </source>
</reference>
<keyword evidence="10" id="KW-1185">Reference proteome</keyword>
<feature type="domain" description="PDEase" evidence="8">
    <location>
        <begin position="119"/>
        <end position="434"/>
    </location>
</feature>
<dbReference type="GO" id="GO:0046872">
    <property type="term" value="F:metal ion binding"/>
    <property type="evidence" value="ECO:0007669"/>
    <property type="project" value="UniProtKB-KW"/>
</dbReference>
<dbReference type="InterPro" id="IPR029016">
    <property type="entry name" value="GAF-like_dom_sf"/>
</dbReference>
<feature type="active site" description="Proton donor" evidence="6">
    <location>
        <position position="192"/>
    </location>
</feature>
<evidence type="ECO:0000256" key="6">
    <source>
        <dbReference type="PIRSR" id="PIRSR623088-1"/>
    </source>
</evidence>
<dbReference type="InterPro" id="IPR003018">
    <property type="entry name" value="GAF"/>
</dbReference>
<evidence type="ECO:0000259" key="8">
    <source>
        <dbReference type="PROSITE" id="PS51845"/>
    </source>
</evidence>
<dbReference type="InterPro" id="IPR002073">
    <property type="entry name" value="PDEase_catalytic_dom"/>
</dbReference>
<dbReference type="Pfam" id="PF00233">
    <property type="entry name" value="PDEase_I"/>
    <property type="match status" value="1"/>
</dbReference>
<dbReference type="SUPFAM" id="SSF55781">
    <property type="entry name" value="GAF domain-like"/>
    <property type="match status" value="1"/>
</dbReference>
<feature type="binding site" evidence="7">
    <location>
        <position position="196"/>
    </location>
    <ligand>
        <name>Zn(2+)</name>
        <dbReference type="ChEBI" id="CHEBI:29105"/>
        <label>1</label>
    </ligand>
</feature>
<dbReference type="PRINTS" id="PR00387">
    <property type="entry name" value="PDIESTERASE1"/>
</dbReference>
<keyword evidence="4 7" id="KW-0479">Metal-binding</keyword>
<evidence type="ECO:0000313" key="9">
    <source>
        <dbReference type="EMBL" id="KAJ9591948.1"/>
    </source>
</evidence>
<evidence type="ECO:0000256" key="1">
    <source>
        <dbReference type="ARBA" id="ARBA00001968"/>
    </source>
</evidence>
<comment type="caution">
    <text evidence="9">The sequence shown here is derived from an EMBL/GenBank/DDBJ whole genome shotgun (WGS) entry which is preliminary data.</text>
</comment>
<dbReference type="Pfam" id="PF01590">
    <property type="entry name" value="GAF"/>
    <property type="match status" value="1"/>
</dbReference>
<dbReference type="AlphaFoldDB" id="A0AAD8A403"/>
<evidence type="ECO:0000256" key="2">
    <source>
        <dbReference type="ARBA" id="ARBA00007648"/>
    </source>
</evidence>
<dbReference type="SUPFAM" id="SSF109604">
    <property type="entry name" value="HD-domain/PDEase-like"/>
    <property type="match status" value="1"/>
</dbReference>
<dbReference type="InterPro" id="IPR023088">
    <property type="entry name" value="PDEase"/>
</dbReference>
<comment type="similarity">
    <text evidence="2">Belongs to the cyclic nucleotide phosphodiesterase family.</text>
</comment>
<sequence>MNKDRGIAGLVARTGKMVNIKDAYKDPRFNKEVDLQTGFITRSILCMPIMGRNGVLGVVQLVNKQNAPCFTTTDEVLFKTFSMYCALALHFSELQEQMKKFDSRNAIKTEMLTFHMHPCAHDMEYVMKSPDIEELPEGFETFSWYIFGSESVAPQLCLYMFRKLAGDAFINFKTSIEFILTIRKAYHPNPYHNFEHAFNVLHCMYNILLRNRGTFTLIEETALLIASLAHCADHPGLTNSFLKFIDHSITKLYNDSPMVHHSFQLTMFIINSIKLFSHFSPETFKELSQEIRTAILATDLRLYFKCRAEILNILSREEFDYMNVAHRILLKRLMMTTSDISGRCKPFNVAKRITENVYKEYCRQGDLEKSLGQIPSPKKDRDQQFLIPQNEIKFLSEVCLPCMELLVTLLHNCEDLARQSRELRDQWKEVIDLKDVKVWKPDDSIVYPNYK</sequence>
<feature type="binding site" evidence="7">
    <location>
        <position position="339"/>
    </location>
    <ligand>
        <name>Zn(2+)</name>
        <dbReference type="ChEBI" id="CHEBI:29105"/>
        <label>1</label>
    </ligand>
</feature>
<reference evidence="9" key="2">
    <citation type="submission" date="2023-05" db="EMBL/GenBank/DDBJ databases">
        <authorList>
            <person name="Fouks B."/>
        </authorList>
    </citation>
    <scope>NUCLEOTIDE SEQUENCE</scope>
    <source>
        <strain evidence="9">Stay&amp;Tobe</strain>
        <tissue evidence="9">Testes</tissue>
    </source>
</reference>
<dbReference type="EMBL" id="JASPKZ010003852">
    <property type="protein sequence ID" value="KAJ9591948.1"/>
    <property type="molecule type" value="Genomic_DNA"/>
</dbReference>
<dbReference type="Gene3D" id="1.10.1300.10">
    <property type="entry name" value="3'5'-cyclic nucleotide phosphodiesterase, catalytic domain"/>
    <property type="match status" value="1"/>
</dbReference>
<keyword evidence="5" id="KW-0378">Hydrolase</keyword>
<proteinExistence type="inferred from homology"/>
<dbReference type="SMART" id="SM00065">
    <property type="entry name" value="GAF"/>
    <property type="match status" value="1"/>
</dbReference>
<name>A0AAD8A403_DIPPU</name>
<dbReference type="InterPro" id="IPR036971">
    <property type="entry name" value="PDEase_catalytic_dom_sf"/>
</dbReference>
<dbReference type="GO" id="GO:0047555">
    <property type="term" value="F:3',5'-cyclic-GMP phosphodiesterase activity"/>
    <property type="evidence" value="ECO:0007669"/>
    <property type="project" value="UniProtKB-EC"/>
</dbReference>
<accession>A0AAD8A403</accession>
<dbReference type="PROSITE" id="PS51845">
    <property type="entry name" value="PDEASE_I_2"/>
    <property type="match status" value="1"/>
</dbReference>
<evidence type="ECO:0000313" key="10">
    <source>
        <dbReference type="Proteomes" id="UP001233999"/>
    </source>
</evidence>
<dbReference type="GO" id="GO:0007165">
    <property type="term" value="P:signal transduction"/>
    <property type="evidence" value="ECO:0007669"/>
    <property type="project" value="InterPro"/>
</dbReference>
<organism evidence="9 10">
    <name type="scientific">Diploptera punctata</name>
    <name type="common">Pacific beetle cockroach</name>
    <dbReference type="NCBI Taxonomy" id="6984"/>
    <lineage>
        <taxon>Eukaryota</taxon>
        <taxon>Metazoa</taxon>
        <taxon>Ecdysozoa</taxon>
        <taxon>Arthropoda</taxon>
        <taxon>Hexapoda</taxon>
        <taxon>Insecta</taxon>
        <taxon>Pterygota</taxon>
        <taxon>Neoptera</taxon>
        <taxon>Polyneoptera</taxon>
        <taxon>Dictyoptera</taxon>
        <taxon>Blattodea</taxon>
        <taxon>Blaberoidea</taxon>
        <taxon>Blaberidae</taxon>
        <taxon>Diplopterinae</taxon>
        <taxon>Diploptera</taxon>
    </lineage>
</organism>
<evidence type="ECO:0000256" key="7">
    <source>
        <dbReference type="PIRSR" id="PIRSR623088-3"/>
    </source>
</evidence>
<comment type="cofactor">
    <cofactor evidence="1">
        <name>a divalent metal cation</name>
        <dbReference type="ChEBI" id="CHEBI:60240"/>
    </cofactor>
</comment>
<evidence type="ECO:0000256" key="5">
    <source>
        <dbReference type="ARBA" id="ARBA00022801"/>
    </source>
</evidence>
<dbReference type="EC" id="3.1.4.35" evidence="3"/>
<evidence type="ECO:0000256" key="3">
    <source>
        <dbReference type="ARBA" id="ARBA00012319"/>
    </source>
</evidence>
<feature type="non-terminal residue" evidence="9">
    <location>
        <position position="1"/>
    </location>
</feature>